<dbReference type="Proteomes" id="UP000003208">
    <property type="component" value="Unassembled WGS sequence"/>
</dbReference>
<dbReference type="InterPro" id="IPR011051">
    <property type="entry name" value="RmlC_Cupin_sf"/>
</dbReference>
<evidence type="ECO:0000256" key="2">
    <source>
        <dbReference type="PIRSR" id="PIRSR006232-1"/>
    </source>
</evidence>
<comment type="cofactor">
    <cofactor evidence="2">
        <name>Fe cation</name>
        <dbReference type="ChEBI" id="CHEBI:24875"/>
    </cofactor>
    <text evidence="2">Binds 1 Fe cation per subunit.</text>
</comment>
<protein>
    <submittedName>
        <fullName evidence="6">Pirin</fullName>
    </submittedName>
</protein>
<dbReference type="CDD" id="cd02247">
    <property type="entry name" value="cupin_pirin_C"/>
    <property type="match status" value="1"/>
</dbReference>
<dbReference type="EMBL" id="AGTR01000028">
    <property type="protein sequence ID" value="EHJ05036.1"/>
    <property type="molecule type" value="Genomic_DNA"/>
</dbReference>
<dbReference type="PANTHER" id="PTHR13903:SF8">
    <property type="entry name" value="PIRIN"/>
    <property type="match status" value="1"/>
</dbReference>
<dbReference type="PANTHER" id="PTHR13903">
    <property type="entry name" value="PIRIN-RELATED"/>
    <property type="match status" value="1"/>
</dbReference>
<dbReference type="SUPFAM" id="SSF51182">
    <property type="entry name" value="RmlC-like cupins"/>
    <property type="match status" value="1"/>
</dbReference>
<proteinExistence type="inferred from homology"/>
<dbReference type="CDD" id="cd02909">
    <property type="entry name" value="cupin_pirin_N"/>
    <property type="match status" value="1"/>
</dbReference>
<feature type="binding site" evidence="2">
    <location>
        <position position="119"/>
    </location>
    <ligand>
        <name>Fe cation</name>
        <dbReference type="ChEBI" id="CHEBI:24875"/>
    </ligand>
</feature>
<evidence type="ECO:0000313" key="7">
    <source>
        <dbReference type="Proteomes" id="UP000003208"/>
    </source>
</evidence>
<name>G6YRS8_9GAMM</name>
<feature type="domain" description="Pirin C-terminal" evidence="5">
    <location>
        <begin position="194"/>
        <end position="291"/>
    </location>
</feature>
<keyword evidence="2" id="KW-0479">Metal-binding</keyword>
<dbReference type="InterPro" id="IPR008778">
    <property type="entry name" value="Pirin_C_dom"/>
</dbReference>
<comment type="similarity">
    <text evidence="1 3">Belongs to the pirin family.</text>
</comment>
<dbReference type="GO" id="GO:0046872">
    <property type="term" value="F:metal ion binding"/>
    <property type="evidence" value="ECO:0007669"/>
    <property type="project" value="UniProtKB-KW"/>
</dbReference>
<keyword evidence="7" id="KW-1185">Reference proteome</keyword>
<dbReference type="InterPro" id="IPR014710">
    <property type="entry name" value="RmlC-like_jellyroll"/>
</dbReference>
<keyword evidence="2" id="KW-0408">Iron</keyword>
<accession>G6YRS8</accession>
<feature type="binding site" evidence="2">
    <location>
        <position position="121"/>
    </location>
    <ligand>
        <name>Fe cation</name>
        <dbReference type="ChEBI" id="CHEBI:24875"/>
    </ligand>
</feature>
<evidence type="ECO:0000256" key="1">
    <source>
        <dbReference type="ARBA" id="ARBA00008416"/>
    </source>
</evidence>
<dbReference type="InterPro" id="IPR012093">
    <property type="entry name" value="Pirin"/>
</dbReference>
<organism evidence="6 7">
    <name type="scientific">Marinobacter manganoxydans MnI7-9</name>
    <dbReference type="NCBI Taxonomy" id="1094979"/>
    <lineage>
        <taxon>Bacteria</taxon>
        <taxon>Pseudomonadati</taxon>
        <taxon>Pseudomonadota</taxon>
        <taxon>Gammaproteobacteria</taxon>
        <taxon>Pseudomonadales</taxon>
        <taxon>Marinobacteraceae</taxon>
        <taxon>Marinobacter</taxon>
    </lineage>
</organism>
<dbReference type="Pfam" id="PF02678">
    <property type="entry name" value="Pirin"/>
    <property type="match status" value="1"/>
</dbReference>
<feature type="binding site" evidence="2">
    <location>
        <position position="77"/>
    </location>
    <ligand>
        <name>Fe cation</name>
        <dbReference type="ChEBI" id="CHEBI:24875"/>
    </ligand>
</feature>
<dbReference type="PIRSF" id="PIRSF006232">
    <property type="entry name" value="Pirin"/>
    <property type="match status" value="1"/>
</dbReference>
<sequence>MSNLMNTVEQNCDSADAPCSAIETILSPRVANLGGFSVRRQLPTAKRKMVGPSVFFDEMGPAEFPAGQGLNVLPHPHIGIATVTYLFEGEILHRDSVGSYQPIRPGDINLMVAGSGIAHSERERPEITATDHRLHGLQLWLALPQEHEETAPAFHHYPEDDIPAVEIDGVPVRVMIGSAYGVTSPVLKFSETLYLEATLKTGQTLALPQAPERAVYVASGALRAHGSELPTHSMTIFSRQPGVAITATEDTRIAVIGGEPLGKRFIEWNFVSSSKARIGTAREDWRAGRFEKVVGDEEAYIPY</sequence>
<reference evidence="6 7" key="1">
    <citation type="journal article" date="2012" name="J. Bacteriol.">
        <title>Genome sequence of deep-sea manganese-oxidizing bacterium Marinobacter manganoxydans MnI7-9.</title>
        <authorList>
            <person name="Wang H."/>
            <person name="Li H."/>
            <person name="Shao Z."/>
            <person name="Liao S."/>
            <person name="Johnstone L."/>
            <person name="Rensing C."/>
            <person name="Wang G."/>
        </authorList>
    </citation>
    <scope>NUCLEOTIDE SEQUENCE [LARGE SCALE GENOMIC DNA]</scope>
    <source>
        <strain evidence="6 7">MnI7-9</strain>
    </source>
</reference>
<dbReference type="Pfam" id="PF05726">
    <property type="entry name" value="Pirin_C"/>
    <property type="match status" value="1"/>
</dbReference>
<evidence type="ECO:0000256" key="3">
    <source>
        <dbReference type="RuleBase" id="RU003457"/>
    </source>
</evidence>
<dbReference type="InterPro" id="IPR003829">
    <property type="entry name" value="Pirin_N_dom"/>
</dbReference>
<dbReference type="AlphaFoldDB" id="G6YRS8"/>
<gene>
    <name evidence="6" type="ORF">KYE_07674</name>
</gene>
<feature type="domain" description="Pirin N-terminal" evidence="4">
    <location>
        <begin position="36"/>
        <end position="141"/>
    </location>
</feature>
<evidence type="ECO:0000313" key="6">
    <source>
        <dbReference type="EMBL" id="EHJ05036.1"/>
    </source>
</evidence>
<evidence type="ECO:0000259" key="5">
    <source>
        <dbReference type="Pfam" id="PF05726"/>
    </source>
</evidence>
<evidence type="ECO:0000259" key="4">
    <source>
        <dbReference type="Pfam" id="PF02678"/>
    </source>
</evidence>
<dbReference type="Gene3D" id="2.60.120.10">
    <property type="entry name" value="Jelly Rolls"/>
    <property type="match status" value="2"/>
</dbReference>
<feature type="binding site" evidence="2">
    <location>
        <position position="75"/>
    </location>
    <ligand>
        <name>Fe cation</name>
        <dbReference type="ChEBI" id="CHEBI:24875"/>
    </ligand>
</feature>
<dbReference type="RefSeq" id="WP_008171984.1">
    <property type="nucleotide sequence ID" value="NZ_AGTR01000028.1"/>
</dbReference>
<dbReference type="PATRIC" id="fig|1094979.3.peg.1485"/>